<keyword evidence="1" id="KW-0472">Membrane</keyword>
<dbReference type="EMBL" id="CAXLJM020000164">
    <property type="protein sequence ID" value="CAL8145183.1"/>
    <property type="molecule type" value="Genomic_DNA"/>
</dbReference>
<keyword evidence="1" id="KW-0812">Transmembrane</keyword>
<feature type="transmembrane region" description="Helical" evidence="1">
    <location>
        <begin position="147"/>
        <end position="169"/>
    </location>
</feature>
<name>A0ABP1S7K2_9HEXA</name>
<accession>A0ABP1S7K2</accession>
<proteinExistence type="predicted"/>
<organism evidence="2 3">
    <name type="scientific">Orchesella dallaii</name>
    <dbReference type="NCBI Taxonomy" id="48710"/>
    <lineage>
        <taxon>Eukaryota</taxon>
        <taxon>Metazoa</taxon>
        <taxon>Ecdysozoa</taxon>
        <taxon>Arthropoda</taxon>
        <taxon>Hexapoda</taxon>
        <taxon>Collembola</taxon>
        <taxon>Entomobryomorpha</taxon>
        <taxon>Entomobryoidea</taxon>
        <taxon>Orchesellidae</taxon>
        <taxon>Orchesellinae</taxon>
        <taxon>Orchesella</taxon>
    </lineage>
</organism>
<protein>
    <submittedName>
        <fullName evidence="2">Uncharacterized protein</fullName>
    </submittedName>
</protein>
<evidence type="ECO:0000313" key="3">
    <source>
        <dbReference type="Proteomes" id="UP001642540"/>
    </source>
</evidence>
<keyword evidence="3" id="KW-1185">Reference proteome</keyword>
<dbReference type="Proteomes" id="UP001642540">
    <property type="component" value="Unassembled WGS sequence"/>
</dbReference>
<comment type="caution">
    <text evidence="2">The sequence shown here is derived from an EMBL/GenBank/DDBJ whole genome shotgun (WGS) entry which is preliminary data.</text>
</comment>
<feature type="transmembrane region" description="Helical" evidence="1">
    <location>
        <begin position="181"/>
        <end position="199"/>
    </location>
</feature>
<evidence type="ECO:0000256" key="1">
    <source>
        <dbReference type="SAM" id="Phobius"/>
    </source>
</evidence>
<sequence>MVKFAYLKDIIVMAAGLFAIFFFGPVALGLTAFTGYIHGNSEKFRKHLKSNVPSGKLSRRIVRAVKVVSVKSGNFYDIHKMTSLTLLILSVLNVVVKFRKLLKMEAKLQRYFTIFEALGAFPYKFSLQAVTSKYSMKLKPLKHQKTWIFYLISLIFHLVKITISLAINFNIYVETKQYVTLIYNILWCVILCSVISQTLPQTFGRLEMMQLGNGTVQYMRNLEEGE</sequence>
<reference evidence="2 3" key="1">
    <citation type="submission" date="2024-08" db="EMBL/GenBank/DDBJ databases">
        <authorList>
            <person name="Cucini C."/>
            <person name="Frati F."/>
        </authorList>
    </citation>
    <scope>NUCLEOTIDE SEQUENCE [LARGE SCALE GENOMIC DNA]</scope>
</reference>
<gene>
    <name evidence="2" type="ORF">ODALV1_LOCUS30408</name>
</gene>
<feature type="transmembrane region" description="Helical" evidence="1">
    <location>
        <begin position="108"/>
        <end position="127"/>
    </location>
</feature>
<feature type="transmembrane region" description="Helical" evidence="1">
    <location>
        <begin position="12"/>
        <end position="37"/>
    </location>
</feature>
<feature type="transmembrane region" description="Helical" evidence="1">
    <location>
        <begin position="78"/>
        <end position="96"/>
    </location>
</feature>
<keyword evidence="1" id="KW-1133">Transmembrane helix</keyword>
<evidence type="ECO:0000313" key="2">
    <source>
        <dbReference type="EMBL" id="CAL8145183.1"/>
    </source>
</evidence>